<dbReference type="EMBL" id="SZPV01000013">
    <property type="protein sequence ID" value="TKI66097.1"/>
    <property type="molecule type" value="Genomic_DNA"/>
</dbReference>
<accession>A0ABY2TCU7</accession>
<protein>
    <recommendedName>
        <fullName evidence="3">NTP pyrophosphohydrolase MazG putative catalytic core domain-containing protein</fullName>
    </recommendedName>
</protein>
<comment type="caution">
    <text evidence="1">The sequence shown here is derived from an EMBL/GenBank/DDBJ whole genome shotgun (WGS) entry which is preliminary data.</text>
</comment>
<dbReference type="RefSeq" id="WP_025220156.1">
    <property type="nucleotide sequence ID" value="NZ_CP006837.1"/>
</dbReference>
<evidence type="ECO:0000313" key="2">
    <source>
        <dbReference type="Proteomes" id="UP000308539"/>
    </source>
</evidence>
<reference evidence="1 2" key="1">
    <citation type="submission" date="2019-04" db="EMBL/GenBank/DDBJ databases">
        <title>Lysinibacillus genome sequencing.</title>
        <authorList>
            <person name="Dunlap C."/>
        </authorList>
    </citation>
    <scope>NUCLEOTIDE SEQUENCE [LARGE SCALE GENOMIC DNA]</scope>
    <source>
        <strain evidence="1 2">NBRC 109424</strain>
    </source>
</reference>
<dbReference type="Proteomes" id="UP000308539">
    <property type="component" value="Unassembled WGS sequence"/>
</dbReference>
<evidence type="ECO:0008006" key="3">
    <source>
        <dbReference type="Google" id="ProtNLM"/>
    </source>
</evidence>
<organism evidence="1 2">
    <name type="scientific">Lysinibacillus varians</name>
    <dbReference type="NCBI Taxonomy" id="1145276"/>
    <lineage>
        <taxon>Bacteria</taxon>
        <taxon>Bacillati</taxon>
        <taxon>Bacillota</taxon>
        <taxon>Bacilli</taxon>
        <taxon>Bacillales</taxon>
        <taxon>Bacillaceae</taxon>
        <taxon>Lysinibacillus</taxon>
    </lineage>
</organism>
<name>A0ABY2TCU7_9BACI</name>
<keyword evidence="2" id="KW-1185">Reference proteome</keyword>
<evidence type="ECO:0000313" key="1">
    <source>
        <dbReference type="EMBL" id="TKI66097.1"/>
    </source>
</evidence>
<gene>
    <name evidence="1" type="ORF">FC752_05900</name>
</gene>
<sequence>MSIEDEILANPVLRELGELLQSERAKEVLINQTAKGLAKYRKTVDINDYSLVEWIDHAIEEAMDMMVYYNCIIKKLIDSGIKENDLIVQLFKSELLEMTHKVDFLVNFRNKKLESVKQ</sequence>
<proteinExistence type="predicted"/>